<reference evidence="6 7" key="1">
    <citation type="journal article" date="2021" name="BMC Biol.">
        <title>Horizontally acquired antibacterial genes associated with adaptive radiation of ladybird beetles.</title>
        <authorList>
            <person name="Li H.S."/>
            <person name="Tang X.F."/>
            <person name="Huang Y.H."/>
            <person name="Xu Z.Y."/>
            <person name="Chen M.L."/>
            <person name="Du X.Y."/>
            <person name="Qiu B.Y."/>
            <person name="Chen P.T."/>
            <person name="Zhang W."/>
            <person name="Slipinski A."/>
            <person name="Escalona H.E."/>
            <person name="Waterhouse R.M."/>
            <person name="Zwick A."/>
            <person name="Pang H."/>
        </authorList>
    </citation>
    <scope>NUCLEOTIDE SEQUENCE [LARGE SCALE GENOMIC DNA]</scope>
    <source>
        <strain evidence="6">SYSU2018</strain>
    </source>
</reference>
<evidence type="ECO:0000256" key="2">
    <source>
        <dbReference type="PROSITE-ProRule" id="PRU00267"/>
    </source>
</evidence>
<protein>
    <recommendedName>
        <fullName evidence="5">HMG box domain-containing protein</fullName>
    </recommendedName>
</protein>
<dbReference type="PANTHER" id="PTHR48112:SF22">
    <property type="entry name" value="MITOCHONDRIAL TRANSCRIPTION FACTOR A, ISOFORM B"/>
    <property type="match status" value="1"/>
</dbReference>
<dbReference type="PROSITE" id="PS50118">
    <property type="entry name" value="HMG_BOX_2"/>
    <property type="match status" value="2"/>
</dbReference>
<organism evidence="6 7">
    <name type="scientific">Cryptolaemus montrouzieri</name>
    <dbReference type="NCBI Taxonomy" id="559131"/>
    <lineage>
        <taxon>Eukaryota</taxon>
        <taxon>Metazoa</taxon>
        <taxon>Ecdysozoa</taxon>
        <taxon>Arthropoda</taxon>
        <taxon>Hexapoda</taxon>
        <taxon>Insecta</taxon>
        <taxon>Pterygota</taxon>
        <taxon>Neoptera</taxon>
        <taxon>Endopterygota</taxon>
        <taxon>Coleoptera</taxon>
        <taxon>Polyphaga</taxon>
        <taxon>Cucujiformia</taxon>
        <taxon>Coccinelloidea</taxon>
        <taxon>Coccinellidae</taxon>
        <taxon>Scymninae</taxon>
        <taxon>Scymnini</taxon>
        <taxon>Cryptolaemus</taxon>
    </lineage>
</organism>
<feature type="region of interest" description="Disordered" evidence="4">
    <location>
        <begin position="240"/>
        <end position="299"/>
    </location>
</feature>
<evidence type="ECO:0000313" key="7">
    <source>
        <dbReference type="Proteomes" id="UP001516400"/>
    </source>
</evidence>
<feature type="DNA-binding region" description="HMG box" evidence="2">
    <location>
        <begin position="55"/>
        <end position="123"/>
    </location>
</feature>
<evidence type="ECO:0000256" key="4">
    <source>
        <dbReference type="SAM" id="MobiDB-lite"/>
    </source>
</evidence>
<dbReference type="SMART" id="SM00398">
    <property type="entry name" value="HMG"/>
    <property type="match status" value="2"/>
</dbReference>
<dbReference type="GO" id="GO:0005634">
    <property type="term" value="C:nucleus"/>
    <property type="evidence" value="ECO:0007669"/>
    <property type="project" value="UniProtKB-UniRule"/>
</dbReference>
<keyword evidence="2" id="KW-0539">Nucleus</keyword>
<feature type="domain" description="HMG box" evidence="5">
    <location>
        <begin position="55"/>
        <end position="123"/>
    </location>
</feature>
<feature type="domain" description="HMG box" evidence="5">
    <location>
        <begin position="160"/>
        <end position="223"/>
    </location>
</feature>
<evidence type="ECO:0000256" key="3">
    <source>
        <dbReference type="SAM" id="Coils"/>
    </source>
</evidence>
<sequence length="299" mass="35612">MISRSIFSKSFLLGKCAFPNNFNVRFLIPKINVTCLYNAFSDQKSQEVIQLPEKPKKPVPPFLRYFQEHRIHVLQEHPDWKATEVARKCSEDWKNIHSTIKQRYENEYKEARAVYAKEYLDYSMKLTEEQRVYIKELSQEKKEISKKRRTRQKLKELKKPKKPPSPYFMYLMDQAQIQNKKLNELMSELGSQWENLPPSEKLHYANRRTEAWAQYNKELEDWETKMLQEGHSEFVRVKTLKEKRPMSSKKNTKNAIQGEKKRKSKTGTSPNTETEKQKKAKGTTEKEENISRADKIKDE</sequence>
<dbReference type="Pfam" id="PF00505">
    <property type="entry name" value="HMG_box"/>
    <property type="match status" value="2"/>
</dbReference>
<dbReference type="Gene3D" id="1.10.30.10">
    <property type="entry name" value="High mobility group box domain"/>
    <property type="match status" value="2"/>
</dbReference>
<dbReference type="Proteomes" id="UP001516400">
    <property type="component" value="Unassembled WGS sequence"/>
</dbReference>
<dbReference type="CDD" id="cd00084">
    <property type="entry name" value="HMG-box_SF"/>
    <property type="match status" value="1"/>
</dbReference>
<feature type="DNA-binding region" description="HMG box" evidence="2">
    <location>
        <begin position="160"/>
        <end position="223"/>
    </location>
</feature>
<keyword evidence="7" id="KW-1185">Reference proteome</keyword>
<dbReference type="SUPFAM" id="SSF47095">
    <property type="entry name" value="HMG-box"/>
    <property type="match status" value="2"/>
</dbReference>
<proteinExistence type="predicted"/>
<name>A0ABD2N5D8_9CUCU</name>
<feature type="coiled-coil region" evidence="3">
    <location>
        <begin position="137"/>
        <end position="192"/>
    </location>
</feature>
<feature type="compositionally biased region" description="Basic and acidic residues" evidence="4">
    <location>
        <begin position="273"/>
        <end position="299"/>
    </location>
</feature>
<evidence type="ECO:0000313" key="6">
    <source>
        <dbReference type="EMBL" id="KAL3273499.1"/>
    </source>
</evidence>
<accession>A0ABD2N5D8</accession>
<dbReference type="InterPro" id="IPR009071">
    <property type="entry name" value="HMG_box_dom"/>
</dbReference>
<dbReference type="PANTHER" id="PTHR48112">
    <property type="entry name" value="HIGH MOBILITY GROUP PROTEIN DSP1"/>
    <property type="match status" value="1"/>
</dbReference>
<evidence type="ECO:0000256" key="1">
    <source>
        <dbReference type="ARBA" id="ARBA00023125"/>
    </source>
</evidence>
<dbReference type="AlphaFoldDB" id="A0ABD2N5D8"/>
<dbReference type="InterPro" id="IPR050342">
    <property type="entry name" value="HMGB"/>
</dbReference>
<evidence type="ECO:0000259" key="5">
    <source>
        <dbReference type="PROSITE" id="PS50118"/>
    </source>
</evidence>
<dbReference type="GO" id="GO:0003677">
    <property type="term" value="F:DNA binding"/>
    <property type="evidence" value="ECO:0007669"/>
    <property type="project" value="UniProtKB-UniRule"/>
</dbReference>
<dbReference type="InterPro" id="IPR036910">
    <property type="entry name" value="HMG_box_dom_sf"/>
</dbReference>
<dbReference type="EMBL" id="JABFTP020000062">
    <property type="protein sequence ID" value="KAL3273499.1"/>
    <property type="molecule type" value="Genomic_DNA"/>
</dbReference>
<comment type="caution">
    <text evidence="6">The sequence shown here is derived from an EMBL/GenBank/DDBJ whole genome shotgun (WGS) entry which is preliminary data.</text>
</comment>
<keyword evidence="1 2" id="KW-0238">DNA-binding</keyword>
<keyword evidence="3" id="KW-0175">Coiled coil</keyword>
<gene>
    <name evidence="6" type="ORF">HHI36_014940</name>
</gene>